<evidence type="ECO:0000256" key="3">
    <source>
        <dbReference type="ARBA" id="ARBA00022553"/>
    </source>
</evidence>
<evidence type="ECO:0000256" key="9">
    <source>
        <dbReference type="ARBA" id="ARBA00023136"/>
    </source>
</evidence>
<feature type="domain" description="Cation-transporting P-type ATPase N-terminal" evidence="11">
    <location>
        <begin position="4"/>
        <end position="63"/>
    </location>
</feature>
<dbReference type="Pfam" id="PF00690">
    <property type="entry name" value="Cation_ATPase_N"/>
    <property type="match status" value="1"/>
</dbReference>
<comment type="similarity">
    <text evidence="2">Belongs to the cation transport ATPase (P-type) (TC 3.A.3) family. Type IIIA subfamily.</text>
</comment>
<keyword evidence="8 10" id="KW-1133">Transmembrane helix</keyword>
<dbReference type="GO" id="GO:0005524">
    <property type="term" value="F:ATP binding"/>
    <property type="evidence" value="ECO:0007669"/>
    <property type="project" value="UniProtKB-KW"/>
</dbReference>
<dbReference type="PROSITE" id="PS00154">
    <property type="entry name" value="ATPASE_E1_E2"/>
    <property type="match status" value="1"/>
</dbReference>
<dbReference type="Gene3D" id="3.40.1110.10">
    <property type="entry name" value="Calcium-transporting ATPase, cytoplasmic domain N"/>
    <property type="match status" value="1"/>
</dbReference>
<dbReference type="AlphaFoldDB" id="A0AAC9BCW1"/>
<evidence type="ECO:0000256" key="4">
    <source>
        <dbReference type="ARBA" id="ARBA00022692"/>
    </source>
</evidence>
<evidence type="ECO:0000256" key="2">
    <source>
        <dbReference type="ARBA" id="ARBA00008804"/>
    </source>
</evidence>
<dbReference type="InterPro" id="IPR059000">
    <property type="entry name" value="ATPase_P-type_domA"/>
</dbReference>
<keyword evidence="5" id="KW-0547">Nucleotide-binding</keyword>
<dbReference type="KEGG" id="rin:ACS15_1804"/>
<feature type="transmembrane region" description="Helical" evidence="10">
    <location>
        <begin position="240"/>
        <end position="262"/>
    </location>
</feature>
<keyword evidence="7" id="KW-1278">Translocase</keyword>
<dbReference type="EMBL" id="CP012605">
    <property type="protein sequence ID" value="ANH71626.1"/>
    <property type="molecule type" value="Genomic_DNA"/>
</dbReference>
<sequence length="418" mass="44793">MEVAPHNKQGLSEADAQATLAQHGYNEVREEPPSRLRAIVKRLWGPIPWMLEIALVLEVALGKTIEPAIIAGWLAFSAILGGVQERRAQSALDLLRSRLRVNARVCRDGNWRLLPARELVPGDYVTVTTGDLVPADCVIDEGTVDVDQAALTGESTSVSRSKGETIYSGSTVRRGNATGTVAETGARSYFGRTAELVRTASSASHLEQLLFSVVRYLVTIDAVLAAILAIVALWRGEDLLPLVPFFLVLIIATVPVTMPAAFTVANAVEARRLANEGVLVTGLSAVQEAATMDVLCVDKTGTLTQNRQTLAGIAALPGEKDDDVLAWAAAACDEATQGALEVAILGALRKRAIPQHVREKFIPFDPAVKRSEAYVRPDDNGPLVHVVLGSPAVVTSLASSPLSFPPFCKSWLRPAREF</sequence>
<dbReference type="FunFam" id="2.70.150.10:FF:000042">
    <property type="entry name" value="Plasma membrane ATPase"/>
    <property type="match status" value="1"/>
</dbReference>
<dbReference type="InterPro" id="IPR004014">
    <property type="entry name" value="ATPase_P-typ_cation-transptr_N"/>
</dbReference>
<dbReference type="Pfam" id="PF00122">
    <property type="entry name" value="E1-E2_ATPase"/>
    <property type="match status" value="1"/>
</dbReference>
<evidence type="ECO:0000313" key="12">
    <source>
        <dbReference type="EMBL" id="ANH71626.1"/>
    </source>
</evidence>
<dbReference type="PRINTS" id="PR00119">
    <property type="entry name" value="CATATPASE"/>
</dbReference>
<dbReference type="SMART" id="SM00831">
    <property type="entry name" value="Cation_ATPase_N"/>
    <property type="match status" value="1"/>
</dbReference>
<keyword evidence="3" id="KW-0597">Phosphoprotein</keyword>
<dbReference type="GO" id="GO:0016887">
    <property type="term" value="F:ATP hydrolysis activity"/>
    <property type="evidence" value="ECO:0007669"/>
    <property type="project" value="InterPro"/>
</dbReference>
<dbReference type="Gene3D" id="2.70.150.10">
    <property type="entry name" value="Calcium-transporting ATPase, cytoplasmic transduction domain A"/>
    <property type="match status" value="1"/>
</dbReference>
<protein>
    <submittedName>
        <fullName evidence="12">HAD ATPase, P-type, IC family protein</fullName>
        <ecNumber evidence="12">3.6.3.-</ecNumber>
    </submittedName>
</protein>
<dbReference type="SUPFAM" id="SSF81660">
    <property type="entry name" value="Metal cation-transporting ATPase, ATP-binding domain N"/>
    <property type="match status" value="1"/>
</dbReference>
<dbReference type="Proteomes" id="UP000077927">
    <property type="component" value="Chromosome 1"/>
</dbReference>
<dbReference type="Gene3D" id="1.20.1110.10">
    <property type="entry name" value="Calcium-transporting ATPase, transmembrane domain"/>
    <property type="match status" value="1"/>
</dbReference>
<evidence type="ECO:0000313" key="13">
    <source>
        <dbReference type="Proteomes" id="UP000077927"/>
    </source>
</evidence>
<dbReference type="PANTHER" id="PTHR42861">
    <property type="entry name" value="CALCIUM-TRANSPORTING ATPASE"/>
    <property type="match status" value="1"/>
</dbReference>
<gene>
    <name evidence="12" type="ORF">ACS15_1804</name>
</gene>
<dbReference type="InterPro" id="IPR023299">
    <property type="entry name" value="ATPase_P-typ_cyto_dom_N"/>
</dbReference>
<dbReference type="SUPFAM" id="SSF81653">
    <property type="entry name" value="Calcium ATPase, transduction domain A"/>
    <property type="match status" value="1"/>
</dbReference>
<comment type="subcellular location">
    <subcellularLocation>
        <location evidence="1">Membrane</location>
        <topology evidence="1">Multi-pass membrane protein</topology>
    </subcellularLocation>
</comment>
<evidence type="ECO:0000256" key="10">
    <source>
        <dbReference type="SAM" id="Phobius"/>
    </source>
</evidence>
<keyword evidence="6" id="KW-0067">ATP-binding</keyword>
<dbReference type="SUPFAM" id="SSF81665">
    <property type="entry name" value="Calcium ATPase, transmembrane domain M"/>
    <property type="match status" value="1"/>
</dbReference>
<keyword evidence="4 10" id="KW-0812">Transmembrane</keyword>
<name>A0AAC9BCW1_9RALS</name>
<dbReference type="GO" id="GO:0016020">
    <property type="term" value="C:membrane"/>
    <property type="evidence" value="ECO:0007669"/>
    <property type="project" value="UniProtKB-SubCell"/>
</dbReference>
<dbReference type="InterPro" id="IPR023298">
    <property type="entry name" value="ATPase_P-typ_TM_dom_sf"/>
</dbReference>
<evidence type="ECO:0000256" key="5">
    <source>
        <dbReference type="ARBA" id="ARBA00022741"/>
    </source>
</evidence>
<dbReference type="InterPro" id="IPR001757">
    <property type="entry name" value="P_typ_ATPase"/>
</dbReference>
<evidence type="ECO:0000259" key="11">
    <source>
        <dbReference type="SMART" id="SM00831"/>
    </source>
</evidence>
<evidence type="ECO:0000256" key="1">
    <source>
        <dbReference type="ARBA" id="ARBA00004141"/>
    </source>
</evidence>
<organism evidence="12 13">
    <name type="scientific">Ralstonia insidiosa</name>
    <dbReference type="NCBI Taxonomy" id="190721"/>
    <lineage>
        <taxon>Bacteria</taxon>
        <taxon>Pseudomonadati</taxon>
        <taxon>Pseudomonadota</taxon>
        <taxon>Betaproteobacteria</taxon>
        <taxon>Burkholderiales</taxon>
        <taxon>Burkholderiaceae</taxon>
        <taxon>Ralstonia</taxon>
    </lineage>
</organism>
<evidence type="ECO:0000256" key="8">
    <source>
        <dbReference type="ARBA" id="ARBA00022989"/>
    </source>
</evidence>
<keyword evidence="9 10" id="KW-0472">Membrane</keyword>
<proteinExistence type="inferred from homology"/>
<dbReference type="InterPro" id="IPR018303">
    <property type="entry name" value="ATPase_P-typ_P_site"/>
</dbReference>
<dbReference type="InterPro" id="IPR008250">
    <property type="entry name" value="ATPase_P-typ_transduc_dom_A_sf"/>
</dbReference>
<accession>A0AAC9BCW1</accession>
<dbReference type="RefSeq" id="WP_209444369.1">
    <property type="nucleotide sequence ID" value="NZ_CP012605.1"/>
</dbReference>
<dbReference type="NCBIfam" id="TIGR01494">
    <property type="entry name" value="ATPase_P-type"/>
    <property type="match status" value="1"/>
</dbReference>
<keyword evidence="12" id="KW-0378">Hydrolase</keyword>
<reference evidence="12 13" key="1">
    <citation type="submission" date="2015-09" db="EMBL/GenBank/DDBJ databases">
        <authorList>
            <person name="Xu Y."/>
            <person name="Nagy A."/>
            <person name="Liu N.T."/>
            <person name="Nou X."/>
        </authorList>
    </citation>
    <scope>NUCLEOTIDE SEQUENCE [LARGE SCALE GENOMIC DNA]</scope>
    <source>
        <strain evidence="12 13">FC1138</strain>
    </source>
</reference>
<dbReference type="EC" id="3.6.3.-" evidence="12"/>
<evidence type="ECO:0000256" key="7">
    <source>
        <dbReference type="ARBA" id="ARBA00022967"/>
    </source>
</evidence>
<feature type="transmembrane region" description="Helical" evidence="10">
    <location>
        <begin position="213"/>
        <end position="234"/>
    </location>
</feature>
<evidence type="ECO:0000256" key="6">
    <source>
        <dbReference type="ARBA" id="ARBA00022840"/>
    </source>
</evidence>